<dbReference type="Proteomes" id="UP000251144">
    <property type="component" value="Unassembled WGS sequence"/>
</dbReference>
<evidence type="ECO:0000256" key="11">
    <source>
        <dbReference type="ARBA" id="ARBA00023118"/>
    </source>
</evidence>
<comment type="caution">
    <text evidence="15">The sequence shown here is derived from an EMBL/GenBank/DDBJ whole genome shotgun (WGS) entry which is preliminary data.</text>
</comment>
<sequence length="223" mass="25259">MAGPDDWLPLSGIQHFCFCRRQWALIHLEQQWAENRRTVEGQLDHARCHDANQTERRGGLLITRGMQVVSRRLGLSGNCDVVEFRADPEGIPLQSAEGLWKPMPVEYKHGRAKAGDADRLQLCAQAMALEEMLVCGIPEGALFYEETRRREVVPLTEELRQATQKMADEMHAYFARGYTPKSKPGTHCSACSLKELCLPVLYQRADPKAYLRAHLDEMQEAAP</sequence>
<comment type="function">
    <text evidence="13">CRISPR (clustered regularly interspaced short palindromic repeat) is an adaptive immune system that provides protection against mobile genetic elements (viruses, transposable elements and conjugative plasmids). CRISPR clusters contain sequences complementary to antecedent mobile elements and target invading nucleic acids. CRISPR clusters are transcribed and processed into CRISPR RNA (crRNA).</text>
</comment>
<gene>
    <name evidence="15" type="primary">cas4</name>
    <name evidence="15" type="ORF">C4N26_12870</name>
</gene>
<reference evidence="15 16" key="1">
    <citation type="submission" date="2018-02" db="EMBL/GenBank/DDBJ databases">
        <title>Complete genome sequencing of Faecalibacterium prausnitzii strains isolated from the human gut.</title>
        <authorList>
            <person name="Fitzgerald B.C."/>
            <person name="Shkoporov A.N."/>
            <person name="Ross P.R."/>
            <person name="Hill C."/>
        </authorList>
    </citation>
    <scope>NUCLEOTIDE SEQUENCE [LARGE SCALE GENOMIC DNA]</scope>
    <source>
        <strain evidence="15 16">APC942/32-1</strain>
    </source>
</reference>
<keyword evidence="6 13" id="KW-0479">Metal-binding</keyword>
<dbReference type="RefSeq" id="WP_158401645.1">
    <property type="nucleotide sequence ID" value="NZ_PRLB01000016.1"/>
</dbReference>
<dbReference type="NCBIfam" id="TIGR00372">
    <property type="entry name" value="cas4"/>
    <property type="match status" value="1"/>
</dbReference>
<keyword evidence="12 13" id="KW-0464">Manganese</keyword>
<dbReference type="OrthoDB" id="9781776at2"/>
<dbReference type="GO" id="GO:0051536">
    <property type="term" value="F:iron-sulfur cluster binding"/>
    <property type="evidence" value="ECO:0007669"/>
    <property type="project" value="UniProtKB-KW"/>
</dbReference>
<dbReference type="AlphaFoldDB" id="A0A329TR35"/>
<dbReference type="Gene3D" id="3.90.320.10">
    <property type="match status" value="1"/>
</dbReference>
<evidence type="ECO:0000256" key="6">
    <source>
        <dbReference type="ARBA" id="ARBA00022723"/>
    </source>
</evidence>
<name>A0A329TR35_9FIRM</name>
<evidence type="ECO:0000256" key="13">
    <source>
        <dbReference type="RuleBase" id="RU365022"/>
    </source>
</evidence>
<dbReference type="InterPro" id="IPR022765">
    <property type="entry name" value="Dna2/Cas4_DUF83"/>
</dbReference>
<evidence type="ECO:0000256" key="8">
    <source>
        <dbReference type="ARBA" id="ARBA00022839"/>
    </source>
</evidence>
<keyword evidence="11 13" id="KW-0051">Antiviral defense</keyword>
<evidence type="ECO:0000256" key="5">
    <source>
        <dbReference type="ARBA" id="ARBA00022722"/>
    </source>
</evidence>
<keyword evidence="9 13" id="KW-0408">Iron</keyword>
<comment type="similarity">
    <text evidence="2 13">Belongs to the CRISPR-associated exonuclease Cas4 family.</text>
</comment>
<dbReference type="Pfam" id="PF01930">
    <property type="entry name" value="Cas_Cas4"/>
    <property type="match status" value="1"/>
</dbReference>
<keyword evidence="8 13" id="KW-0269">Exonuclease</keyword>
<evidence type="ECO:0000259" key="14">
    <source>
        <dbReference type="Pfam" id="PF01930"/>
    </source>
</evidence>
<dbReference type="EC" id="3.1.12.1" evidence="3 13"/>
<dbReference type="InterPro" id="IPR051827">
    <property type="entry name" value="Cas4_exonuclease"/>
</dbReference>
<organism evidence="15 16">
    <name type="scientific">Faecalibacterium prausnitzii</name>
    <dbReference type="NCBI Taxonomy" id="853"/>
    <lineage>
        <taxon>Bacteria</taxon>
        <taxon>Bacillati</taxon>
        <taxon>Bacillota</taxon>
        <taxon>Clostridia</taxon>
        <taxon>Eubacteriales</taxon>
        <taxon>Oscillospiraceae</taxon>
        <taxon>Faecalibacterium</taxon>
    </lineage>
</organism>
<dbReference type="GO" id="GO:0004527">
    <property type="term" value="F:exonuclease activity"/>
    <property type="evidence" value="ECO:0007669"/>
    <property type="project" value="UniProtKB-KW"/>
</dbReference>
<feature type="domain" description="DUF83" evidence="14">
    <location>
        <begin position="11"/>
        <end position="198"/>
    </location>
</feature>
<evidence type="ECO:0000313" key="15">
    <source>
        <dbReference type="EMBL" id="RAW51764.1"/>
    </source>
</evidence>
<keyword evidence="5 13" id="KW-0540">Nuclease</keyword>
<dbReference type="GO" id="GO:0046872">
    <property type="term" value="F:metal ion binding"/>
    <property type="evidence" value="ECO:0007669"/>
    <property type="project" value="UniProtKB-KW"/>
</dbReference>
<comment type="cofactor">
    <cofactor evidence="13">
        <name>Mg(2+)</name>
        <dbReference type="ChEBI" id="CHEBI:18420"/>
    </cofactor>
    <cofactor evidence="13">
        <name>Mn(2+)</name>
        <dbReference type="ChEBI" id="CHEBI:29035"/>
    </cofactor>
    <text evidence="13">Mg(2+) or Mn(2+) required for ssDNA cleavage activity.</text>
</comment>
<dbReference type="InterPro" id="IPR013343">
    <property type="entry name" value="CRISPR-assoc_prot_Cas4"/>
</dbReference>
<protein>
    <recommendedName>
        <fullName evidence="4 13">CRISPR-associated exonuclease Cas4</fullName>
        <ecNumber evidence="3 13">3.1.12.1</ecNumber>
    </recommendedName>
</protein>
<evidence type="ECO:0000256" key="1">
    <source>
        <dbReference type="ARBA" id="ARBA00001966"/>
    </source>
</evidence>
<dbReference type="InterPro" id="IPR011604">
    <property type="entry name" value="PDDEXK-like_dom_sf"/>
</dbReference>
<evidence type="ECO:0000256" key="12">
    <source>
        <dbReference type="ARBA" id="ARBA00023211"/>
    </source>
</evidence>
<dbReference type="GO" id="GO:0051607">
    <property type="term" value="P:defense response to virus"/>
    <property type="evidence" value="ECO:0007669"/>
    <property type="project" value="UniProtKB-KW"/>
</dbReference>
<proteinExistence type="inferred from homology"/>
<evidence type="ECO:0000256" key="10">
    <source>
        <dbReference type="ARBA" id="ARBA00023014"/>
    </source>
</evidence>
<evidence type="ECO:0000256" key="7">
    <source>
        <dbReference type="ARBA" id="ARBA00022801"/>
    </source>
</evidence>
<keyword evidence="10 13" id="KW-0411">Iron-sulfur</keyword>
<evidence type="ECO:0000256" key="3">
    <source>
        <dbReference type="ARBA" id="ARBA00012768"/>
    </source>
</evidence>
<comment type="cofactor">
    <cofactor evidence="1">
        <name>[4Fe-4S] cluster</name>
        <dbReference type="ChEBI" id="CHEBI:49883"/>
    </cofactor>
</comment>
<dbReference type="EMBL" id="PRLB01000016">
    <property type="protein sequence ID" value="RAW51764.1"/>
    <property type="molecule type" value="Genomic_DNA"/>
</dbReference>
<dbReference type="PANTHER" id="PTHR36531:SF6">
    <property type="entry name" value="DNA REPLICATION ATP-DEPENDENT HELICASE_NUCLEASE DNA2"/>
    <property type="match status" value="1"/>
</dbReference>
<evidence type="ECO:0000256" key="9">
    <source>
        <dbReference type="ARBA" id="ARBA00023004"/>
    </source>
</evidence>
<dbReference type="PANTHER" id="PTHR36531">
    <property type="entry name" value="CRISPR-ASSOCIATED EXONUCLEASE CAS4"/>
    <property type="match status" value="1"/>
</dbReference>
<accession>A0A329TR35</accession>
<comment type="cofactor">
    <cofactor evidence="13">
        <name>iron-sulfur cluster</name>
        <dbReference type="ChEBI" id="CHEBI:30408"/>
    </cofactor>
</comment>
<evidence type="ECO:0000256" key="2">
    <source>
        <dbReference type="ARBA" id="ARBA00009189"/>
    </source>
</evidence>
<evidence type="ECO:0000256" key="4">
    <source>
        <dbReference type="ARBA" id="ARBA00020049"/>
    </source>
</evidence>
<evidence type="ECO:0000313" key="16">
    <source>
        <dbReference type="Proteomes" id="UP000251144"/>
    </source>
</evidence>
<keyword evidence="7 13" id="KW-0378">Hydrolase</keyword>